<dbReference type="EC" id="7.1.1.-" evidence="3"/>
<dbReference type="PANTHER" id="PTHR10884:SF14">
    <property type="entry name" value="NADH DEHYDROGENASE [UBIQUINONE] IRON-SULFUR PROTEIN 3, MITOCHONDRIAL"/>
    <property type="match status" value="1"/>
</dbReference>
<comment type="catalytic activity">
    <reaction evidence="3 5">
        <text>a quinone + NADH + 5 H(+)(in) = a quinol + NAD(+) + 4 H(+)(out)</text>
        <dbReference type="Rhea" id="RHEA:57888"/>
        <dbReference type="ChEBI" id="CHEBI:15378"/>
        <dbReference type="ChEBI" id="CHEBI:24646"/>
        <dbReference type="ChEBI" id="CHEBI:57540"/>
        <dbReference type="ChEBI" id="CHEBI:57945"/>
        <dbReference type="ChEBI" id="CHEBI:132124"/>
    </reaction>
</comment>
<dbReference type="Proteomes" id="UP000198901">
    <property type="component" value="Unassembled WGS sequence"/>
</dbReference>
<evidence type="ECO:0000256" key="1">
    <source>
        <dbReference type="ARBA" id="ARBA00007569"/>
    </source>
</evidence>
<keyword evidence="3 4" id="KW-0520">NAD</keyword>
<organism evidence="7 8">
    <name type="scientific">Siphonobacter aquaeclarae</name>
    <dbReference type="NCBI Taxonomy" id="563176"/>
    <lineage>
        <taxon>Bacteria</taxon>
        <taxon>Pseudomonadati</taxon>
        <taxon>Bacteroidota</taxon>
        <taxon>Cytophagia</taxon>
        <taxon>Cytophagales</taxon>
        <taxon>Cytophagaceae</taxon>
        <taxon>Siphonobacter</taxon>
    </lineage>
</organism>
<reference evidence="7 8" key="1">
    <citation type="submission" date="2016-10" db="EMBL/GenBank/DDBJ databases">
        <authorList>
            <person name="de Groot N.N."/>
        </authorList>
    </citation>
    <scope>NUCLEOTIDE SEQUENCE [LARGE SCALE GENOMIC DNA]</scope>
    <source>
        <strain evidence="7 8">DSM 21668</strain>
    </source>
</reference>
<evidence type="ECO:0000313" key="7">
    <source>
        <dbReference type="EMBL" id="SDM07864.1"/>
    </source>
</evidence>
<sequence length="162" mass="18708">MTLPEIHALLAAEFGPDVIREEEATGLMPYLVIGTSRIADVCRFLHDHPKTYFDSLSCLTGIDNGPAAQTFEVVYNLYSIPYEAPLCLKVRVSREENTEIPSVSSVWKTADWHEREAFDLFGIRFSGHPDLRRILLPEDWEGHPLRKDYDEQERYHGIQVRY</sequence>
<dbReference type="GO" id="GO:0005886">
    <property type="term" value="C:plasma membrane"/>
    <property type="evidence" value="ECO:0007669"/>
    <property type="project" value="UniProtKB-SubCell"/>
</dbReference>
<dbReference type="SUPFAM" id="SSF143243">
    <property type="entry name" value="Nqo5-like"/>
    <property type="match status" value="1"/>
</dbReference>
<evidence type="ECO:0000256" key="3">
    <source>
        <dbReference type="HAMAP-Rule" id="MF_01357"/>
    </source>
</evidence>
<dbReference type="GO" id="GO:0050136">
    <property type="term" value="F:NADH dehydrogenase (quinone) (non-electrogenic) activity"/>
    <property type="evidence" value="ECO:0007669"/>
    <property type="project" value="UniProtKB-UniRule"/>
</dbReference>
<dbReference type="HAMAP" id="MF_01357">
    <property type="entry name" value="NDH1_NuoC"/>
    <property type="match status" value="1"/>
</dbReference>
<keyword evidence="3 5" id="KW-0874">Quinone</keyword>
<comment type="subcellular location">
    <subcellularLocation>
        <location evidence="3">Cell membrane</location>
        <topology evidence="3">Peripheral membrane protein</topology>
        <orientation evidence="3">Cytoplasmic side</orientation>
    </subcellularLocation>
</comment>
<feature type="domain" description="NADH:ubiquinone oxidoreductase 30kDa subunit" evidence="6">
    <location>
        <begin position="33"/>
        <end position="153"/>
    </location>
</feature>
<dbReference type="Pfam" id="PF00329">
    <property type="entry name" value="Complex1_30kDa"/>
    <property type="match status" value="1"/>
</dbReference>
<comment type="subunit">
    <text evidence="3">NDH-1 is composed of 14 different subunits. Subunits NuoB, C, D, E, F, and G constitute the peripheral sector of the complex.</text>
</comment>
<keyword evidence="3 4" id="KW-1278">Translocase</keyword>
<dbReference type="AlphaFoldDB" id="A0A1G9Q9X5"/>
<accession>A0A1G9Q9X5</accession>
<protein>
    <recommendedName>
        <fullName evidence="3">NADH-quinone oxidoreductase subunit C</fullName>
        <ecNumber evidence="3">7.1.1.-</ecNumber>
    </recommendedName>
    <alternativeName>
        <fullName evidence="3">NADH dehydrogenase I subunit C</fullName>
    </alternativeName>
    <alternativeName>
        <fullName evidence="3">NDH-1 subunit C</fullName>
    </alternativeName>
</protein>
<dbReference type="STRING" id="563176.SAMN04488090_2534"/>
<evidence type="ECO:0000256" key="5">
    <source>
        <dbReference type="RuleBase" id="RU003582"/>
    </source>
</evidence>
<dbReference type="GO" id="GO:0008137">
    <property type="term" value="F:NADH dehydrogenase (ubiquinone) activity"/>
    <property type="evidence" value="ECO:0007669"/>
    <property type="project" value="InterPro"/>
</dbReference>
<name>A0A1G9Q9X5_9BACT</name>
<evidence type="ECO:0000259" key="6">
    <source>
        <dbReference type="Pfam" id="PF00329"/>
    </source>
</evidence>
<keyword evidence="3" id="KW-1003">Cell membrane</keyword>
<dbReference type="GO" id="GO:0048038">
    <property type="term" value="F:quinone binding"/>
    <property type="evidence" value="ECO:0007669"/>
    <property type="project" value="UniProtKB-KW"/>
</dbReference>
<gene>
    <name evidence="3" type="primary">nuoC</name>
    <name evidence="7" type="ORF">SAMN04488090_2534</name>
</gene>
<keyword evidence="8" id="KW-1185">Reference proteome</keyword>
<proteinExistence type="inferred from homology"/>
<comment type="similarity">
    <text evidence="1 3 4">Belongs to the complex I 30 kDa subunit family.</text>
</comment>
<evidence type="ECO:0000256" key="4">
    <source>
        <dbReference type="RuleBase" id="RU003456"/>
    </source>
</evidence>
<dbReference type="RefSeq" id="WP_093202490.1">
    <property type="nucleotide sequence ID" value="NZ_FNGS01000004.1"/>
</dbReference>
<dbReference type="PROSITE" id="PS00542">
    <property type="entry name" value="COMPLEX1_30K"/>
    <property type="match status" value="1"/>
</dbReference>
<evidence type="ECO:0000256" key="2">
    <source>
        <dbReference type="ARBA" id="ARBA00022448"/>
    </source>
</evidence>
<comment type="function">
    <text evidence="3">NDH-1 shuttles electrons from NADH, via FMN and iron-sulfur (Fe-S) centers, to quinones in the respiratory chain. The immediate electron acceptor for the enzyme in this species is believed to be a menaquinone. Couples the redox reaction to proton translocation (for every two electrons transferred, four hydrogen ions are translocated across the cytoplasmic membrane), and thus conserves the redox energy in a proton gradient.</text>
</comment>
<keyword evidence="2 3" id="KW-0813">Transport</keyword>
<dbReference type="NCBIfam" id="TIGR01961">
    <property type="entry name" value="NuoC_fam"/>
    <property type="match status" value="1"/>
</dbReference>
<dbReference type="InterPro" id="IPR010218">
    <property type="entry name" value="NADH_DH_suC"/>
</dbReference>
<dbReference type="Gene3D" id="3.30.460.80">
    <property type="entry name" value="NADH:ubiquinone oxidoreductase, 30kDa subunit"/>
    <property type="match status" value="1"/>
</dbReference>
<dbReference type="EMBL" id="FNGS01000004">
    <property type="protein sequence ID" value="SDM07864.1"/>
    <property type="molecule type" value="Genomic_DNA"/>
</dbReference>
<dbReference type="InterPro" id="IPR001268">
    <property type="entry name" value="NADH_UbQ_OxRdtase_30kDa_su"/>
</dbReference>
<keyword evidence="3" id="KW-0472">Membrane</keyword>
<dbReference type="InterPro" id="IPR037232">
    <property type="entry name" value="NADH_quin_OxRdtase_su_C/D-like"/>
</dbReference>
<evidence type="ECO:0000313" key="8">
    <source>
        <dbReference type="Proteomes" id="UP000198901"/>
    </source>
</evidence>
<dbReference type="OrthoDB" id="9803286at2"/>
<dbReference type="PANTHER" id="PTHR10884">
    <property type="entry name" value="NADH DEHYDROGENASE UBIQUINONE IRON-SULFUR PROTEIN 3"/>
    <property type="match status" value="1"/>
</dbReference>
<dbReference type="InterPro" id="IPR020396">
    <property type="entry name" value="NADH_UbQ_OxRdtase_CS"/>
</dbReference>